<evidence type="ECO:0000313" key="2">
    <source>
        <dbReference type="Proteomes" id="UP000182693"/>
    </source>
</evidence>
<organism evidence="1 2">
    <name type="scientific">Candidatus Wolfebacteria bacterium CG1_02_39_135</name>
    <dbReference type="NCBI Taxonomy" id="1805425"/>
    <lineage>
        <taxon>Bacteria</taxon>
        <taxon>Candidatus Wolfeibacteriota</taxon>
    </lineage>
</organism>
<dbReference type="EMBL" id="MNWX01000040">
    <property type="protein sequence ID" value="OIO64641.1"/>
    <property type="molecule type" value="Genomic_DNA"/>
</dbReference>
<dbReference type="Proteomes" id="UP000182693">
    <property type="component" value="Unassembled WGS sequence"/>
</dbReference>
<dbReference type="STRING" id="1805425.AUJ30_02125"/>
<reference evidence="1 2" key="1">
    <citation type="journal article" date="2016" name="Environ. Microbiol.">
        <title>Genomic resolution of a cold subsurface aquifer community provides metabolic insights for novel microbes adapted to high CO concentrations.</title>
        <authorList>
            <person name="Probst A.J."/>
            <person name="Castelle C.J."/>
            <person name="Singh A."/>
            <person name="Brown C.T."/>
            <person name="Anantharaman K."/>
            <person name="Sharon I."/>
            <person name="Hug L.A."/>
            <person name="Burstein D."/>
            <person name="Emerson J.B."/>
            <person name="Thomas B.C."/>
            <person name="Banfield J.F."/>
        </authorList>
    </citation>
    <scope>NUCLEOTIDE SEQUENCE [LARGE SCALE GENOMIC DNA]</scope>
    <source>
        <strain evidence="1">CG1_02_39_135</strain>
    </source>
</reference>
<evidence type="ECO:0000313" key="1">
    <source>
        <dbReference type="EMBL" id="OIO64641.1"/>
    </source>
</evidence>
<sequence length="97" mass="11361">MKEKITLPVAILLSAIILAAGFYAVQYNKQQSIERQQQTKIEQEKIRERQLNECLQVINVNPCGKFFGDIAEKYNLCNPKEKIKELKDECFKKFPQR</sequence>
<dbReference type="AlphaFoldDB" id="A0A1J4XYW0"/>
<name>A0A1J4XYW0_9BACT</name>
<proteinExistence type="predicted"/>
<comment type="caution">
    <text evidence="1">The sequence shown here is derived from an EMBL/GenBank/DDBJ whole genome shotgun (WGS) entry which is preliminary data.</text>
</comment>
<protein>
    <submittedName>
        <fullName evidence="1">Uncharacterized protein</fullName>
    </submittedName>
</protein>
<gene>
    <name evidence="1" type="ORF">AUJ30_02125</name>
</gene>
<accession>A0A1J4XYW0</accession>